<dbReference type="Pfam" id="PF01420">
    <property type="entry name" value="Methylase_S"/>
    <property type="match status" value="1"/>
</dbReference>
<reference evidence="7" key="1">
    <citation type="submission" date="2014-05" db="EMBL/GenBank/DDBJ databases">
        <authorList>
            <person name="Kube M."/>
        </authorList>
    </citation>
    <scope>NUCLEOTIDE SEQUENCE [LARGE SCALE GENOMIC DNA]</scope>
</reference>
<evidence type="ECO:0000259" key="5">
    <source>
        <dbReference type="Pfam" id="PF01420"/>
    </source>
</evidence>
<gene>
    <name evidence="6" type="ORF">Aocu_08860</name>
</gene>
<dbReference type="PANTHER" id="PTHR30408">
    <property type="entry name" value="TYPE-1 RESTRICTION ENZYME ECOKI SPECIFICITY PROTEIN"/>
    <property type="match status" value="1"/>
</dbReference>
<name>A0A061AC23_9MOLU</name>
<dbReference type="Proteomes" id="UP000032434">
    <property type="component" value="Chromosome 1"/>
</dbReference>
<evidence type="ECO:0000256" key="3">
    <source>
        <dbReference type="ARBA" id="ARBA00023125"/>
    </source>
</evidence>
<keyword evidence="3" id="KW-0238">DNA-binding</keyword>
<keyword evidence="4" id="KW-0472">Membrane</keyword>
<dbReference type="REBASE" id="87931">
    <property type="entry name" value="S3.Aoc19LORF8870P"/>
</dbReference>
<dbReference type="GO" id="GO:0004519">
    <property type="term" value="F:endonuclease activity"/>
    <property type="evidence" value="ECO:0007669"/>
    <property type="project" value="UniProtKB-KW"/>
</dbReference>
<proteinExistence type="inferred from homology"/>
<dbReference type="AlphaFoldDB" id="A0A061AC23"/>
<evidence type="ECO:0000313" key="7">
    <source>
        <dbReference type="Proteomes" id="UP000032434"/>
    </source>
</evidence>
<sequence length="190" mass="22080">MKKLGDVTYITKLAGFEYTNYLSGNFKSDGIPVIQGVNIKNNHLNLDDVKYIDQELSFRLPRSIVNKYSLLFCYVANVGDCWLNKPGFHLHLGSNIAKIDIKVKDLLPEYLYYWFQKNKSYMMSISKGSVQKNLSMTEIRNIPFDFPNPILQQHIVDTIHHLRFSLTFLLLSFLILLILQIILAIQVKFF</sequence>
<dbReference type="SUPFAM" id="SSF116734">
    <property type="entry name" value="DNA methylase specificity domain"/>
    <property type="match status" value="1"/>
</dbReference>
<keyword evidence="2" id="KW-0680">Restriction system</keyword>
<accession>A0A061AC23</accession>
<dbReference type="InterPro" id="IPR052021">
    <property type="entry name" value="Type-I_RS_S_subunit"/>
</dbReference>
<keyword evidence="6" id="KW-0378">Hydrolase</keyword>
<keyword evidence="4" id="KW-1133">Transmembrane helix</keyword>
<protein>
    <submittedName>
        <fullName evidence="6">Truncated Restriction endonuclease, type I</fullName>
    </submittedName>
</protein>
<evidence type="ECO:0000256" key="4">
    <source>
        <dbReference type="SAM" id="Phobius"/>
    </source>
</evidence>
<organism evidence="6 7">
    <name type="scientific">Acholeplasma oculi</name>
    <dbReference type="NCBI Taxonomy" id="35623"/>
    <lineage>
        <taxon>Bacteria</taxon>
        <taxon>Bacillati</taxon>
        <taxon>Mycoplasmatota</taxon>
        <taxon>Mollicutes</taxon>
        <taxon>Acholeplasmatales</taxon>
        <taxon>Acholeplasmataceae</taxon>
        <taxon>Acholeplasma</taxon>
    </lineage>
</organism>
<evidence type="ECO:0000256" key="2">
    <source>
        <dbReference type="ARBA" id="ARBA00022747"/>
    </source>
</evidence>
<feature type="domain" description="Type I restriction modification DNA specificity" evidence="5">
    <location>
        <begin position="3"/>
        <end position="162"/>
    </location>
</feature>
<keyword evidence="6" id="KW-0255">Endonuclease</keyword>
<dbReference type="InterPro" id="IPR000055">
    <property type="entry name" value="Restrct_endonuc_typeI_TRD"/>
</dbReference>
<dbReference type="InParanoid" id="A0A061AC23"/>
<dbReference type="EMBL" id="LK028559">
    <property type="protein sequence ID" value="CDR30959.1"/>
    <property type="molecule type" value="Genomic_DNA"/>
</dbReference>
<dbReference type="Gene3D" id="3.90.220.20">
    <property type="entry name" value="DNA methylase specificity domains"/>
    <property type="match status" value="1"/>
</dbReference>
<dbReference type="KEGG" id="aoc:Aocu_08860"/>
<feature type="transmembrane region" description="Helical" evidence="4">
    <location>
        <begin position="164"/>
        <end position="185"/>
    </location>
</feature>
<keyword evidence="7" id="KW-1185">Reference proteome</keyword>
<evidence type="ECO:0000313" key="6">
    <source>
        <dbReference type="EMBL" id="CDR30959.1"/>
    </source>
</evidence>
<dbReference type="STRING" id="35623.Aocu_08860"/>
<dbReference type="InterPro" id="IPR044946">
    <property type="entry name" value="Restrct_endonuc_typeI_TRD_sf"/>
</dbReference>
<dbReference type="HOGENOM" id="CLU_1418775_0_0_14"/>
<dbReference type="GO" id="GO:0003677">
    <property type="term" value="F:DNA binding"/>
    <property type="evidence" value="ECO:0007669"/>
    <property type="project" value="UniProtKB-KW"/>
</dbReference>
<evidence type="ECO:0000256" key="1">
    <source>
        <dbReference type="ARBA" id="ARBA00010923"/>
    </source>
</evidence>
<comment type="similarity">
    <text evidence="1">Belongs to the type-I restriction system S methylase family.</text>
</comment>
<keyword evidence="4" id="KW-0812">Transmembrane</keyword>
<dbReference type="GO" id="GO:0009307">
    <property type="term" value="P:DNA restriction-modification system"/>
    <property type="evidence" value="ECO:0007669"/>
    <property type="project" value="UniProtKB-KW"/>
</dbReference>
<keyword evidence="6" id="KW-0540">Nuclease</keyword>
<dbReference type="PANTHER" id="PTHR30408:SF12">
    <property type="entry name" value="TYPE I RESTRICTION ENZYME MJAVIII SPECIFICITY SUBUNIT"/>
    <property type="match status" value="1"/>
</dbReference>